<dbReference type="GO" id="GO:0008270">
    <property type="term" value="F:zinc ion binding"/>
    <property type="evidence" value="ECO:0007669"/>
    <property type="project" value="UniProtKB-KW"/>
</dbReference>
<feature type="non-terminal residue" evidence="16">
    <location>
        <position position="333"/>
    </location>
</feature>
<keyword evidence="6" id="KW-0256">Endoplasmic reticulum</keyword>
<dbReference type="SUPFAM" id="SSF57850">
    <property type="entry name" value="RING/U-box"/>
    <property type="match status" value="1"/>
</dbReference>
<dbReference type="CDD" id="cd16787">
    <property type="entry name" value="mRING-HC-C3HC5_CGRF1"/>
    <property type="match status" value="1"/>
</dbReference>
<evidence type="ECO:0000256" key="6">
    <source>
        <dbReference type="ARBA" id="ARBA00022824"/>
    </source>
</evidence>
<comment type="subcellular location">
    <subcellularLocation>
        <location evidence="2">Endoplasmic reticulum</location>
    </subcellularLocation>
    <subcellularLocation>
        <location evidence="1">Nucleus</location>
    </subcellularLocation>
</comment>
<evidence type="ECO:0000256" key="3">
    <source>
        <dbReference type="ARBA" id="ARBA00022723"/>
    </source>
</evidence>
<keyword evidence="17" id="KW-1185">Reference proteome</keyword>
<evidence type="ECO:0000256" key="8">
    <source>
        <dbReference type="ARBA" id="ARBA00023242"/>
    </source>
</evidence>
<keyword evidence="14" id="KW-0812">Transmembrane</keyword>
<evidence type="ECO:0000256" key="13">
    <source>
        <dbReference type="PROSITE-ProRule" id="PRU00175"/>
    </source>
</evidence>
<dbReference type="InterPro" id="IPR001841">
    <property type="entry name" value="Znf_RING"/>
</dbReference>
<proteinExistence type="predicted"/>
<feature type="non-terminal residue" evidence="16">
    <location>
        <position position="1"/>
    </location>
</feature>
<feature type="domain" description="RING-type" evidence="15">
    <location>
        <begin position="276"/>
        <end position="311"/>
    </location>
</feature>
<keyword evidence="4 13" id="KW-0863">Zinc-finger</keyword>
<keyword evidence="8" id="KW-0539">Nucleus</keyword>
<keyword evidence="7" id="KW-0862">Zinc</keyword>
<dbReference type="InterPro" id="IPR013083">
    <property type="entry name" value="Znf_RING/FYVE/PHD"/>
</dbReference>
<evidence type="ECO:0000256" key="7">
    <source>
        <dbReference type="ARBA" id="ARBA00022833"/>
    </source>
</evidence>
<evidence type="ECO:0000313" key="17">
    <source>
        <dbReference type="Proteomes" id="UP000529852"/>
    </source>
</evidence>
<reference evidence="16 17" key="1">
    <citation type="submission" date="2019-09" db="EMBL/GenBank/DDBJ databases">
        <title>Bird 10,000 Genomes (B10K) Project - Family phase.</title>
        <authorList>
            <person name="Zhang G."/>
        </authorList>
    </citation>
    <scope>NUCLEOTIDE SEQUENCE [LARGE SCALE GENOMIC DNA]</scope>
    <source>
        <strain evidence="16">B10K-DU-003-06</strain>
    </source>
</reference>
<evidence type="ECO:0000256" key="2">
    <source>
        <dbReference type="ARBA" id="ARBA00004240"/>
    </source>
</evidence>
<dbReference type="SMART" id="SM00184">
    <property type="entry name" value="RING"/>
    <property type="match status" value="1"/>
</dbReference>
<dbReference type="GO" id="GO:0030308">
    <property type="term" value="P:negative regulation of cell growth"/>
    <property type="evidence" value="ECO:0007669"/>
    <property type="project" value="TreeGrafter"/>
</dbReference>
<keyword evidence="3" id="KW-0479">Metal-binding</keyword>
<dbReference type="GO" id="GO:0051726">
    <property type="term" value="P:regulation of cell cycle"/>
    <property type="evidence" value="ECO:0007669"/>
    <property type="project" value="UniProtKB-KW"/>
</dbReference>
<evidence type="ECO:0000256" key="9">
    <source>
        <dbReference type="ARBA" id="ARBA00023306"/>
    </source>
</evidence>
<evidence type="ECO:0000256" key="4">
    <source>
        <dbReference type="ARBA" id="ARBA00022771"/>
    </source>
</evidence>
<dbReference type="PROSITE" id="PS50089">
    <property type="entry name" value="ZF_RING_2"/>
    <property type="match status" value="1"/>
</dbReference>
<protein>
    <recommendedName>
        <fullName evidence="11">Cell growth regulator with RING finger domain protein 1</fullName>
    </recommendedName>
    <alternativeName>
        <fullName evidence="12">Cell growth regulatory gene 19 protein</fullName>
    </alternativeName>
</protein>
<dbReference type="PANTHER" id="PTHR15379">
    <property type="entry name" value="CELL GROWTH REGULATOR WITH RING FINGER DOMAIN PROTEIN 1"/>
    <property type="match status" value="1"/>
</dbReference>
<evidence type="ECO:0000313" key="16">
    <source>
        <dbReference type="EMBL" id="NWR85062.1"/>
    </source>
</evidence>
<dbReference type="Pfam" id="PF13920">
    <property type="entry name" value="zf-C3HC4_3"/>
    <property type="match status" value="1"/>
</dbReference>
<comment type="function">
    <text evidence="10">Able to inhibit growth in several cell lines.</text>
</comment>
<keyword evidence="14" id="KW-0472">Membrane</keyword>
<dbReference type="PANTHER" id="PTHR15379:SF2">
    <property type="entry name" value="CELL GROWTH REGULATOR WITH RING FINGER DOMAIN PROTEIN 1"/>
    <property type="match status" value="1"/>
</dbReference>
<dbReference type="GO" id="GO:0005634">
    <property type="term" value="C:nucleus"/>
    <property type="evidence" value="ECO:0007669"/>
    <property type="project" value="UniProtKB-SubCell"/>
</dbReference>
<dbReference type="Gene3D" id="3.30.40.10">
    <property type="entry name" value="Zinc/RING finger domain, C3HC4 (zinc finger)"/>
    <property type="match status" value="1"/>
</dbReference>
<evidence type="ECO:0000256" key="1">
    <source>
        <dbReference type="ARBA" id="ARBA00004123"/>
    </source>
</evidence>
<organism evidence="16 17">
    <name type="scientific">Furnarius figulus</name>
    <dbReference type="NCBI Taxonomy" id="463165"/>
    <lineage>
        <taxon>Eukaryota</taxon>
        <taxon>Metazoa</taxon>
        <taxon>Chordata</taxon>
        <taxon>Craniata</taxon>
        <taxon>Vertebrata</taxon>
        <taxon>Euteleostomi</taxon>
        <taxon>Archelosauria</taxon>
        <taxon>Archosauria</taxon>
        <taxon>Dinosauria</taxon>
        <taxon>Saurischia</taxon>
        <taxon>Theropoda</taxon>
        <taxon>Coelurosauria</taxon>
        <taxon>Aves</taxon>
        <taxon>Neognathae</taxon>
        <taxon>Neoaves</taxon>
        <taxon>Telluraves</taxon>
        <taxon>Australaves</taxon>
        <taxon>Passeriformes</taxon>
        <taxon>Furnariidae</taxon>
        <taxon>Furnarius</taxon>
    </lineage>
</organism>
<evidence type="ECO:0000256" key="10">
    <source>
        <dbReference type="ARBA" id="ARBA00054111"/>
    </source>
</evidence>
<gene>
    <name evidence="16" type="primary">Cgrrf1</name>
    <name evidence="16" type="ORF">FURFIG_R06511</name>
</gene>
<evidence type="ECO:0000256" key="12">
    <source>
        <dbReference type="ARBA" id="ARBA00077522"/>
    </source>
</evidence>
<dbReference type="FunFam" id="3.30.40.10:FF:000421">
    <property type="entry name" value="Cell growth regulator with ring finger domain 1"/>
    <property type="match status" value="1"/>
</dbReference>
<dbReference type="GO" id="GO:0005783">
    <property type="term" value="C:endoplasmic reticulum"/>
    <property type="evidence" value="ECO:0007669"/>
    <property type="project" value="UniProtKB-SubCell"/>
</dbReference>
<accession>A0A7K5AN38</accession>
<evidence type="ECO:0000256" key="11">
    <source>
        <dbReference type="ARBA" id="ARBA00070853"/>
    </source>
</evidence>
<comment type="caution">
    <text evidence="16">The sequence shown here is derived from an EMBL/GenBank/DDBJ whole genome shotgun (WGS) entry which is preliminary data.</text>
</comment>
<dbReference type="Proteomes" id="UP000529852">
    <property type="component" value="Unassembled WGS sequence"/>
</dbReference>
<keyword evidence="14" id="KW-1133">Transmembrane helix</keyword>
<feature type="transmembrane region" description="Helical" evidence="14">
    <location>
        <begin position="15"/>
        <end position="38"/>
    </location>
</feature>
<dbReference type="EMBL" id="VYZD01000073">
    <property type="protein sequence ID" value="NWR85062.1"/>
    <property type="molecule type" value="Genomic_DNA"/>
</dbReference>
<keyword evidence="5" id="KW-0338">Growth arrest</keyword>
<sequence length="333" mass="37691">MAAVFLVTLYEYSPLFYIALVSVCFLVTSAVVLGWFGLGVPVILRNSEETESSTRVLKKRMRQVKNPFGLEIPHPAAASLTKGVTLTPDCLENCVLTCYWGCSVQKLHEALQKHVYCFRIKTPQALEDALYNDYLYRQQYSPSIQKNDKEEKYCQLPEDAQVVDFGPVPRSRYPLVALLTLADEEDREIYDIIAMVAVIHIPDESYRLSCRILYQYLLLAQGQYHDLKQLFMSASSPAPSSSSAFPGKSSTDRTLLEKAGLAGDEAELQEENSKDCVVCQNGPVNWVLLPCRHTCLCDGCVRYFQQCPMCRQFVQESFPLCSKKEQDEDESTR</sequence>
<dbReference type="AlphaFoldDB" id="A0A7K5AN38"/>
<evidence type="ECO:0000256" key="14">
    <source>
        <dbReference type="SAM" id="Phobius"/>
    </source>
</evidence>
<evidence type="ECO:0000256" key="5">
    <source>
        <dbReference type="ARBA" id="ARBA00022810"/>
    </source>
</evidence>
<dbReference type="InterPro" id="IPR042496">
    <property type="entry name" value="CGRF1"/>
</dbReference>
<keyword evidence="9" id="KW-0131">Cell cycle</keyword>
<evidence type="ECO:0000259" key="15">
    <source>
        <dbReference type="PROSITE" id="PS50089"/>
    </source>
</evidence>
<name>A0A7K5AN38_9FURN</name>